<evidence type="ECO:0000313" key="2">
    <source>
        <dbReference type="Proteomes" id="UP001152795"/>
    </source>
</evidence>
<name>A0A7D9IIT3_PARCT</name>
<evidence type="ECO:0000313" key="1">
    <source>
        <dbReference type="EMBL" id="CAB4008702.1"/>
    </source>
</evidence>
<reference evidence="1" key="1">
    <citation type="submission" date="2020-04" db="EMBL/GenBank/DDBJ databases">
        <authorList>
            <person name="Alioto T."/>
            <person name="Alioto T."/>
            <person name="Gomez Garrido J."/>
        </authorList>
    </citation>
    <scope>NUCLEOTIDE SEQUENCE</scope>
    <source>
        <strain evidence="1">A484AB</strain>
    </source>
</reference>
<accession>A0A7D9IIT3</accession>
<organism evidence="1 2">
    <name type="scientific">Paramuricea clavata</name>
    <name type="common">Red gorgonian</name>
    <name type="synonym">Violescent sea-whip</name>
    <dbReference type="NCBI Taxonomy" id="317549"/>
    <lineage>
        <taxon>Eukaryota</taxon>
        <taxon>Metazoa</taxon>
        <taxon>Cnidaria</taxon>
        <taxon>Anthozoa</taxon>
        <taxon>Octocorallia</taxon>
        <taxon>Malacalcyonacea</taxon>
        <taxon>Plexauridae</taxon>
        <taxon>Paramuricea</taxon>
    </lineage>
</organism>
<proteinExistence type="predicted"/>
<sequence length="162" mass="17966">MEKFVVFVRSEASTVNLKVSGCEITVYIPASDHTENVQLHKNVGSWSVDLLHNNPGFGKPYLLKLTNQEKNDKIKVSIVPERDFIKTSLLHCTFKSLTEFSLTGPNVQVVNSQYDNTLTGVSLQLNSVGNVRISSHPLQVKSLDINVRPPEGKCLTSRVTIS</sequence>
<dbReference type="EMBL" id="CACRXK020006203">
    <property type="protein sequence ID" value="CAB4008702.1"/>
    <property type="molecule type" value="Genomic_DNA"/>
</dbReference>
<gene>
    <name evidence="1" type="ORF">PACLA_8A017662</name>
</gene>
<comment type="caution">
    <text evidence="1">The sequence shown here is derived from an EMBL/GenBank/DDBJ whole genome shotgun (WGS) entry which is preliminary data.</text>
</comment>
<protein>
    <submittedName>
        <fullName evidence="1">Uncharacterized protein</fullName>
    </submittedName>
</protein>
<dbReference type="OrthoDB" id="10461940at2759"/>
<dbReference type="Proteomes" id="UP001152795">
    <property type="component" value="Unassembled WGS sequence"/>
</dbReference>
<keyword evidence="2" id="KW-1185">Reference proteome</keyword>
<dbReference type="AlphaFoldDB" id="A0A7D9IIT3"/>